<feature type="domain" description="Sushi" evidence="4">
    <location>
        <begin position="275"/>
        <end position="332"/>
    </location>
</feature>
<dbReference type="PANTHER" id="PTHR45785:SF2">
    <property type="entry name" value="COMPLEMENT FACTOR H-RELATED"/>
    <property type="match status" value="1"/>
</dbReference>
<feature type="domain" description="Sushi" evidence="4">
    <location>
        <begin position="727"/>
        <end position="784"/>
    </location>
</feature>
<dbReference type="InterPro" id="IPR051503">
    <property type="entry name" value="ComplSys_Reg/VirEntry_Med"/>
</dbReference>
<sequence>MIEVPGVENMTIIGLLHPTSSRNFVGQIMNITCNPGYFVGAELGNKTPQYIKCKGQLGGWVMPDTEEPILSLIPCIGVIACNETVAEPPMGPDYMTIWYEDNYRFETKSFYYVCKKRGMRTEIGEKYQRFRCTEYNGTYAYDRENVSECTRCYNSPDESKFNIKINWTDATYLIGDQLNAICKPGHKTDKLMDTQTMNCTADGWQVHQCHKACLEEPNVTLATTDWMSGVLWAEKSTVIATCHNNSLFIEAQSQTRAVKCVDKKWEVEPGCQKVCSGSPTVSNATVKLLNRVWSVGEHAQVTCIPEHRFEAEASDEAKVECIADGWENRQGCVKVCLDQATAESAQTNWNASAVYPVGANVTATCLPNYALIPSNDTTHQLECQADGWYAENECKLLCLEAPQVDNATTDWDETMAWGEGDFVNVTCNEDYHFINMNKWKSVECSGGEWKNALGCQEAVVVPACQPEPTIFNAQTDWTSNKLWRYGNHLTATCDDIFYFKSTLNNGTEVYHKKRDVECFMTGWENVGQCDGVLGIKCNNDAPTVTTSNTVLTHTWTGTFTYMVDETITYTCIDSHLHLPDGNSVSTVRCDFEGWAETTGCEKVCMDEPTVEGGDTNWDSGKVWPVGSIVNITCESDLRLMPDGNQTQQIQCTDQGWETGGPCQTVCMGEPNFGNLSLVWPSSGAWGVNQNQTAPCPLGYLTNDYSENATYTCTASGWSSLTTCHKACIEIPALVNAAGETWDEDTWIVGDTVNISCPYSHLTPQGSTNVTHGCTDDGWANSSYCIKVCLPPTGLPENMTWPEGVHEVGSVMTVFCPETYLTRDANDNSTYSCTDSGWHTPQPCIKVCLTEPEVNNSITAFDRKEMWADGDKMKVWCLPEHQVRPGVTYYTISCTSTGWQEDHPQCLIGCSMIEVPGVENMTIIGLLHPTSSRNFVGQIMNITCNPGYFVGAELGNKTPQYIKCKGQLGGWVMPDTEEPILSLIPCIGVIACNETVAEPPMGPDYMTIWYEDNYRFETKSFYYVCKKRGMRTEIGEKYQRFRCTEYNGTYAYDRENVSECTRCYNSPDESTFNIKINWTDATYLIGDQLNAICKPGHKTDKLMDTQTMNCTADGWQVQQCHKACLEEPNVTLATTDWMSGVLWAEKSTVIATCHNNSLFIEAQSQTRAVKCVDKKWEVEPGCQKVCSGSPTVSNATVKLLNRVWSVGKHAQVTCIPEHRFEAEASDEAKVECIADGWENRQGCVKVCLDQATAESAQTNWNASAVYPVGANVTATCLPNYALIPSNDTTHQLECQADGWYAENECKLLCLEAPQVDNATTDWDETMAWGEGDFVNVTCNEDYHFINMNKWKSVECSGGEWKNALGCQEAVVVPACQPEPTIFNAQTDWTSNKLWRYGNHLTATCDDIFYFKSTLNNGTEVYHKNRDVECFMTGWENVGQCDGVLGIKCNNDAPTVTTSNTVLTHTWTGTFTYMVDETITYTCIDSHLHLPDGNSVSTVRCDFEGWAETTGCEKVCMDEPSVEGGDTNWNSGKVWPVGSIVNITCESDLRLLPDGNQTQQIQCTDQGWETGGPCQTVCMGEPNFGNLSLVWPSSGAWGVNQNQTAPCPLGYLTNDYSENATYTCTASGWSSLTTCHKACIEIPALVNAAGETWDEDTWIVGDTVNISCPYSHLTPQGSTNVTHGCTDDGWANSSYCIKVCLPPTGLPENMTWPEGVHEVGSVMTVFCPETYLTRDANDNSTYSCTDSGWHTPQPCIKVCLTEPEVNNSITAFDRKEMWADGDKMKVWCLPEHQVRPGVTYYTISCTSTGWQEDHPQCLIDKRLTYFFPTVFHLPPETHIASPFLNFLSY</sequence>
<feature type="domain" description="Sushi" evidence="4">
    <location>
        <begin position="152"/>
        <end position="209"/>
    </location>
</feature>
<evidence type="ECO:0000313" key="6">
    <source>
        <dbReference type="Proteomes" id="UP001292094"/>
    </source>
</evidence>
<feature type="domain" description="Sushi" evidence="4">
    <location>
        <begin position="336"/>
        <end position="394"/>
    </location>
</feature>
<dbReference type="EMBL" id="JAWZYT010000283">
    <property type="protein sequence ID" value="KAK4325385.1"/>
    <property type="molecule type" value="Genomic_DNA"/>
</dbReference>
<dbReference type="Pfam" id="PF00084">
    <property type="entry name" value="Sushi"/>
    <property type="match status" value="4"/>
</dbReference>
<comment type="caution">
    <text evidence="5">The sequence shown here is derived from an EMBL/GenBank/DDBJ whole genome shotgun (WGS) entry which is preliminary data.</text>
</comment>
<evidence type="ECO:0000313" key="5">
    <source>
        <dbReference type="EMBL" id="KAK4325385.1"/>
    </source>
</evidence>
<feature type="domain" description="Sushi" evidence="4">
    <location>
        <begin position="1246"/>
        <end position="1304"/>
    </location>
</feature>
<evidence type="ECO:0000259" key="4">
    <source>
        <dbReference type="SMART" id="SM00032"/>
    </source>
</evidence>
<protein>
    <recommendedName>
        <fullName evidence="4">Sushi domain-containing protein</fullName>
    </recommendedName>
</protein>
<feature type="domain" description="Sushi" evidence="4">
    <location>
        <begin position="1514"/>
        <end position="1572"/>
    </location>
</feature>
<feature type="domain" description="Sushi" evidence="4">
    <location>
        <begin position="847"/>
        <end position="905"/>
    </location>
</feature>
<dbReference type="SMART" id="SM00032">
    <property type="entry name" value="CCP"/>
    <property type="match status" value="18"/>
</dbReference>
<feature type="domain" description="Sushi" evidence="4">
    <location>
        <begin position="537"/>
        <end position="600"/>
    </location>
</feature>
<dbReference type="Gene3D" id="2.10.70.10">
    <property type="entry name" value="Complement Module, domain 1"/>
    <property type="match status" value="4"/>
</dbReference>
<feature type="domain" description="Sushi" evidence="4">
    <location>
        <begin position="788"/>
        <end position="843"/>
    </location>
</feature>
<feature type="domain" description="Sushi" evidence="4">
    <location>
        <begin position="1757"/>
        <end position="1815"/>
    </location>
</feature>
<keyword evidence="2" id="KW-0732">Signal</keyword>
<feature type="domain" description="Sushi" evidence="4">
    <location>
        <begin position="1308"/>
        <end position="1365"/>
    </location>
</feature>
<keyword evidence="1" id="KW-0768">Sushi</keyword>
<feature type="domain" description="Sushi" evidence="4">
    <location>
        <begin position="1637"/>
        <end position="1694"/>
    </location>
</feature>
<evidence type="ECO:0000256" key="1">
    <source>
        <dbReference type="ARBA" id="ARBA00022659"/>
    </source>
</evidence>
<feature type="domain" description="Sushi" evidence="4">
    <location>
        <begin position="604"/>
        <end position="662"/>
    </location>
</feature>
<name>A0AAE1UNQ3_9EUCA</name>
<dbReference type="PANTHER" id="PTHR45785">
    <property type="entry name" value="COMPLEMENT FACTOR H-RELATED"/>
    <property type="match status" value="1"/>
</dbReference>
<dbReference type="Proteomes" id="UP001292094">
    <property type="component" value="Unassembled WGS sequence"/>
</dbReference>
<feature type="domain" description="Sushi" evidence="4">
    <location>
        <begin position="1447"/>
        <end position="1510"/>
    </location>
</feature>
<keyword evidence="3" id="KW-1015">Disulfide bond</keyword>
<feature type="domain" description="Sushi" evidence="4">
    <location>
        <begin position="1185"/>
        <end position="1242"/>
    </location>
</feature>
<accession>A0AAE1UNQ3</accession>
<feature type="domain" description="Sushi" evidence="4">
    <location>
        <begin position="398"/>
        <end position="455"/>
    </location>
</feature>
<proteinExistence type="predicted"/>
<keyword evidence="6" id="KW-1185">Reference proteome</keyword>
<organism evidence="5 6">
    <name type="scientific">Petrolisthes manimaculis</name>
    <dbReference type="NCBI Taxonomy" id="1843537"/>
    <lineage>
        <taxon>Eukaryota</taxon>
        <taxon>Metazoa</taxon>
        <taxon>Ecdysozoa</taxon>
        <taxon>Arthropoda</taxon>
        <taxon>Crustacea</taxon>
        <taxon>Multicrustacea</taxon>
        <taxon>Malacostraca</taxon>
        <taxon>Eumalacostraca</taxon>
        <taxon>Eucarida</taxon>
        <taxon>Decapoda</taxon>
        <taxon>Pleocyemata</taxon>
        <taxon>Anomura</taxon>
        <taxon>Galatheoidea</taxon>
        <taxon>Porcellanidae</taxon>
        <taxon>Petrolisthes</taxon>
    </lineage>
</organism>
<reference evidence="5" key="1">
    <citation type="submission" date="2023-11" db="EMBL/GenBank/DDBJ databases">
        <title>Genome assemblies of two species of porcelain crab, Petrolisthes cinctipes and Petrolisthes manimaculis (Anomura: Porcellanidae).</title>
        <authorList>
            <person name="Angst P."/>
        </authorList>
    </citation>
    <scope>NUCLEOTIDE SEQUENCE</scope>
    <source>
        <strain evidence="5">PB745_02</strain>
        <tissue evidence="5">Gill</tissue>
    </source>
</reference>
<gene>
    <name evidence="5" type="ORF">Pmani_004042</name>
</gene>
<feature type="domain" description="Sushi" evidence="4">
    <location>
        <begin position="1062"/>
        <end position="1119"/>
    </location>
</feature>
<evidence type="ECO:0000256" key="2">
    <source>
        <dbReference type="ARBA" id="ARBA00022729"/>
    </source>
</evidence>
<dbReference type="InterPro" id="IPR000436">
    <property type="entry name" value="Sushi_SCR_CCP_dom"/>
</dbReference>
<feature type="domain" description="Sushi" evidence="4">
    <location>
        <begin position="1698"/>
        <end position="1753"/>
    </location>
</feature>
<evidence type="ECO:0000256" key="3">
    <source>
        <dbReference type="ARBA" id="ARBA00023157"/>
    </source>
</evidence>